<evidence type="ECO:0000256" key="1">
    <source>
        <dbReference type="ARBA" id="ARBA00023146"/>
    </source>
</evidence>
<dbReference type="STRING" id="1797247.A2419_00460"/>
<evidence type="ECO:0000313" key="4">
    <source>
        <dbReference type="Proteomes" id="UP000176568"/>
    </source>
</evidence>
<keyword evidence="1" id="KW-0436">Ligase</keyword>
<reference evidence="3 4" key="1">
    <citation type="journal article" date="2016" name="Nat. Commun.">
        <title>Thousands of microbial genomes shed light on interconnected biogeochemical processes in an aquifer system.</title>
        <authorList>
            <person name="Anantharaman K."/>
            <person name="Brown C.T."/>
            <person name="Hug L.A."/>
            <person name="Sharon I."/>
            <person name="Castelle C.J."/>
            <person name="Probst A.J."/>
            <person name="Thomas B.C."/>
            <person name="Singh A."/>
            <person name="Wilkins M.J."/>
            <person name="Karaoz U."/>
            <person name="Brodie E.L."/>
            <person name="Williams K.H."/>
            <person name="Hubbard S.S."/>
            <person name="Banfield J.F."/>
        </authorList>
    </citation>
    <scope>NUCLEOTIDE SEQUENCE [LARGE SCALE GENOMIC DNA]</scope>
</reference>
<keyword evidence="1" id="KW-0030">Aminoacyl-tRNA synthetase</keyword>
<organism evidence="3 4">
    <name type="scientific">Candidatus Adlerbacteria bacterium RIFOXYC1_FULL_48_26</name>
    <dbReference type="NCBI Taxonomy" id="1797247"/>
    <lineage>
        <taxon>Bacteria</taxon>
        <taxon>Candidatus Adleribacteriota</taxon>
    </lineage>
</organism>
<comment type="caution">
    <text evidence="3">The sequence shown here is derived from an EMBL/GenBank/DDBJ whole genome shotgun (WGS) entry which is preliminary data.</text>
</comment>
<dbReference type="Proteomes" id="UP000176568">
    <property type="component" value="Unassembled WGS sequence"/>
</dbReference>
<evidence type="ECO:0000259" key="2">
    <source>
        <dbReference type="Pfam" id="PF03129"/>
    </source>
</evidence>
<dbReference type="InterPro" id="IPR045864">
    <property type="entry name" value="aa-tRNA-synth_II/BPL/LPL"/>
</dbReference>
<gene>
    <name evidence="3" type="ORF">A2419_00460</name>
</gene>
<evidence type="ECO:0000313" key="3">
    <source>
        <dbReference type="EMBL" id="OGC88321.1"/>
    </source>
</evidence>
<sequence>MSAPQRLSPASFIKHAADVSNFYGFKPMKEVERGVPRALRVKGPHSFTTTTALSSSYFAQKPTQPVLSFYASHTPSHLPGLYVPKETGEFGLQVVGADDSLGEIVVLKTLFAILNEWGANVGKLRINTLGDRDSKLRFERELSAFARKRANEMSECCRAGSAQNALALYRCTNNSCRDLVREGPRTMNFLSEKSRVHFKDVLEHIERLGFPYELDDLLVGDDRDPRLVFELDLETPDATVLSVVGGRHDDYVRKVTGKKEGSLVSASIFFRNNGIARAHFAPTPTAKIPKVYFVQLGLRAKLEGLAVVDMLRDAGMPVSQSFDAKSLTPQLESAKAQGVSHLLIMGQREALDRTVIVRSATNSSQQIVQLAALPRFLKGIK</sequence>
<dbReference type="GO" id="GO:0006418">
    <property type="term" value="P:tRNA aminoacylation for protein translation"/>
    <property type="evidence" value="ECO:0007669"/>
    <property type="project" value="UniProtKB-ARBA"/>
</dbReference>
<dbReference type="Gene3D" id="3.30.930.10">
    <property type="entry name" value="Bira Bifunctional Protein, Domain 2"/>
    <property type="match status" value="1"/>
</dbReference>
<feature type="domain" description="Anticodon-binding" evidence="2">
    <location>
        <begin position="305"/>
        <end position="378"/>
    </location>
</feature>
<name>A0A1F4Y330_9BACT</name>
<dbReference type="InterPro" id="IPR036621">
    <property type="entry name" value="Anticodon-bd_dom_sf"/>
</dbReference>
<dbReference type="SUPFAM" id="SSF52954">
    <property type="entry name" value="Class II aaRS ABD-related"/>
    <property type="match status" value="1"/>
</dbReference>
<proteinExistence type="predicted"/>
<accession>A0A1F4Y330</accession>
<dbReference type="AlphaFoldDB" id="A0A1F4Y330"/>
<dbReference type="Gene3D" id="3.40.50.800">
    <property type="entry name" value="Anticodon-binding domain"/>
    <property type="match status" value="1"/>
</dbReference>
<dbReference type="GO" id="GO:0004812">
    <property type="term" value="F:aminoacyl-tRNA ligase activity"/>
    <property type="evidence" value="ECO:0007669"/>
    <property type="project" value="UniProtKB-KW"/>
</dbReference>
<dbReference type="Pfam" id="PF03129">
    <property type="entry name" value="HGTP_anticodon"/>
    <property type="match status" value="1"/>
</dbReference>
<dbReference type="EMBL" id="MEXB01000009">
    <property type="protein sequence ID" value="OGC88321.1"/>
    <property type="molecule type" value="Genomic_DNA"/>
</dbReference>
<dbReference type="InterPro" id="IPR004154">
    <property type="entry name" value="Anticodon-bd"/>
</dbReference>
<protein>
    <recommendedName>
        <fullName evidence="2">Anticodon-binding domain-containing protein</fullName>
    </recommendedName>
</protein>
<dbReference type="SUPFAM" id="SSF55681">
    <property type="entry name" value="Class II aaRS and biotin synthetases"/>
    <property type="match status" value="1"/>
</dbReference>